<dbReference type="PANTHER" id="PTHR35391">
    <property type="entry name" value="C2H2-TYPE DOMAIN-CONTAINING PROTEIN-RELATED"/>
    <property type="match status" value="1"/>
</dbReference>
<dbReference type="InterPro" id="IPR013087">
    <property type="entry name" value="Znf_C2H2_type"/>
</dbReference>
<feature type="region of interest" description="Disordered" evidence="1">
    <location>
        <begin position="415"/>
        <end position="447"/>
    </location>
</feature>
<sequence>MATLDYSSPLNRPRQKHAGFNENTYNDPVLPPAPNEEELLQIVSPLPQSSYTSPSSSNADLSTAASKTSSAKRPSQLQRYQGQHIPPAPQYIGANRPHASSTSSPQYYSVSPPTVTSNNFLSPAAAYYSDNGYSELSEITTPGFDNDLFSLEADFGPLAALPEDLEHLREHTSLDGPESVDANISKSYQLDSVHPPLFGLAIPSHLSQFRNPVWPESATLGSAAGAESAPMENTHLAKGDSDEFTVPRSAASPMQGPTSDNPQQAPAMTGASNIAIPKTENTPSIQNMRSPVVLVENYSRGDSPARAPPTLGRSGSKRSRTGHSPSHFDAERDSEASQDEEKDGVYNTDPAPSTACNGQYDPQGNLTNDEQRFGLDPISRGLLSNDYVPNFKDQAESAEAVQKFAEVEDWIAHSAAGSDAGDDSTAASKLRGGKDSRGRRRARSMMNVGLSKTDVVLGTYPVSNGYDDSKIPGPGVLLDEDSGDEEEGEEDSEGDSPQSPPAAVDMKDGTTESPESYFPPIPEEPLAHQFYCARPWQDPPPAFSIPEIKMHPDTSNAAIMRFRQRAADVETASRVATWGTRRLSEADVEKVLGPGGLFQRMSFAKDQDRSKEKGERHGSFLEQAAAKLIPRRSSSILKRNGSERSKQQTTASVTLDQSRKGSLESPSAQGNLAILDRRLSTSKHPKSPKINTSSAVAAMASQIAAVGGSGSVSATATSPPSGPWTSAKNVMKRTRSRSDLKGSTSGGAADPGITELWNKSGGPPIPTLASPPIEKVGAQLTAPADEPDEDADHDETMEEKGVAMDLTIKPDLIVPNFEGFKSNVRQLNPRLEPFMVERIGQEQLRRYKKLTEFKVNHLKATSAGKCSSGKLCPTLGGEPIYLPAKAGAKEPEMSHTGFSYASLAPSDDDANALAEGIVTATQFPPGVPMPPVKRLPAEFECYLCFKVKKFNKPSDWSKHVHEDVQPFTCTFAQCSEPKSFKRKADWVRHENERHRQLEWWTCNIQDCTHTCYRKDNFVQHLVREHKLPEPKVKLSKPTKPAVRGPANNRPRTAKLQMDAEDWNDDSSAFADPGHDDVDRLWRLVDERRQVTQKYPKEEPCKFCGNVCNSWKKLTVHLAKHMEQISMPILTLVKQKDVTPETIISPIEQRIPQQSRTSPMPGTTTSRNESGKASLSNLSASVSPVSRDLDTSFLLSHAPTDYYMPTNETQPMHTWQPIPSTDYSRQLDSQSPTLRYIDGSTTAYTAPPFPAYDHASAPQLMPMNVTTDFPQPRSVPSQMPLHEQMRGHQLQTSSTGYQVSHSYMATYGPQQQQQQEALYPFSDNASAPYFHQPTLGAPNLPQFNEFPRIPYTQAPDDALLYQRQRQQDYPYNQ</sequence>
<feature type="region of interest" description="Disordered" evidence="1">
    <location>
        <begin position="1335"/>
        <end position="1372"/>
    </location>
</feature>
<feature type="compositionally biased region" description="Polar residues" evidence="1">
    <location>
        <begin position="1"/>
        <end position="10"/>
    </location>
</feature>
<feature type="region of interest" description="Disordered" evidence="1">
    <location>
        <begin position="710"/>
        <end position="771"/>
    </location>
</feature>
<feature type="compositionally biased region" description="Low complexity" evidence="1">
    <location>
        <begin position="100"/>
        <end position="110"/>
    </location>
</feature>
<dbReference type="Pfam" id="PF26082">
    <property type="entry name" value="zf-C2H2_AcuF"/>
    <property type="match status" value="1"/>
</dbReference>
<feature type="region of interest" description="Disordered" evidence="1">
    <location>
        <begin position="1"/>
        <end position="110"/>
    </location>
</feature>
<feature type="compositionally biased region" description="Polar residues" evidence="1">
    <location>
        <begin position="350"/>
        <end position="368"/>
    </location>
</feature>
<feature type="compositionally biased region" description="Low complexity" evidence="1">
    <location>
        <begin position="710"/>
        <end position="727"/>
    </location>
</feature>
<evidence type="ECO:0000259" key="2">
    <source>
        <dbReference type="PROSITE" id="PS00028"/>
    </source>
</evidence>
<dbReference type="Proteomes" id="UP000324767">
    <property type="component" value="Unassembled WGS sequence"/>
</dbReference>
<name>A0A5M8PLN0_9LECA</name>
<feature type="compositionally biased region" description="Polar residues" evidence="1">
    <location>
        <begin position="255"/>
        <end position="268"/>
    </location>
</feature>
<feature type="region of interest" description="Disordered" evidence="1">
    <location>
        <begin position="298"/>
        <end position="373"/>
    </location>
</feature>
<feature type="compositionally biased region" description="Basic and acidic residues" evidence="1">
    <location>
        <begin position="326"/>
        <end position="335"/>
    </location>
</feature>
<feature type="domain" description="C2H2-type" evidence="2">
    <location>
        <begin position="1002"/>
        <end position="1025"/>
    </location>
</feature>
<dbReference type="PROSITE" id="PS00028">
    <property type="entry name" value="ZINC_FINGER_C2H2_1"/>
    <property type="match status" value="1"/>
</dbReference>
<dbReference type="InterPro" id="IPR058925">
    <property type="entry name" value="zf-C2H2_AcuF"/>
</dbReference>
<feature type="region of interest" description="Disordered" evidence="1">
    <location>
        <begin position="464"/>
        <end position="522"/>
    </location>
</feature>
<feature type="compositionally biased region" description="Low complexity" evidence="1">
    <location>
        <begin position="415"/>
        <end position="428"/>
    </location>
</feature>
<feature type="compositionally biased region" description="Polar residues" evidence="1">
    <location>
        <begin position="1150"/>
        <end position="1178"/>
    </location>
</feature>
<dbReference type="PANTHER" id="PTHR35391:SF3">
    <property type="entry name" value="FINGER DOMAIN PROTEIN, PUTATIVE (AFU_ORTHOLOGUE AFUA_8G04300)-RELATED"/>
    <property type="match status" value="1"/>
</dbReference>
<evidence type="ECO:0000313" key="4">
    <source>
        <dbReference type="Proteomes" id="UP000324767"/>
    </source>
</evidence>
<feature type="region of interest" description="Disordered" evidence="1">
    <location>
        <begin position="602"/>
        <end position="672"/>
    </location>
</feature>
<feature type="compositionally biased region" description="Low complexity" evidence="1">
    <location>
        <begin position="44"/>
        <end position="72"/>
    </location>
</feature>
<gene>
    <name evidence="3" type="ORF">FRX48_06533</name>
</gene>
<feature type="compositionally biased region" description="Basic and acidic residues" evidence="1">
    <location>
        <begin position="603"/>
        <end position="619"/>
    </location>
</feature>
<reference evidence="3 4" key="1">
    <citation type="submission" date="2019-09" db="EMBL/GenBank/DDBJ databases">
        <title>The hologenome of the rock-dwelling lichen Lasallia pustulata.</title>
        <authorList>
            <person name="Greshake Tzovaras B."/>
            <person name="Segers F."/>
            <person name="Bicker A."/>
            <person name="Dal Grande F."/>
            <person name="Otte J."/>
            <person name="Hankeln T."/>
            <person name="Schmitt I."/>
            <person name="Ebersberger I."/>
        </authorList>
    </citation>
    <scope>NUCLEOTIDE SEQUENCE [LARGE SCALE GENOMIC DNA]</scope>
    <source>
        <strain evidence="3">A1-1</strain>
    </source>
</reference>
<feature type="compositionally biased region" description="Polar residues" evidence="1">
    <location>
        <begin position="647"/>
        <end position="656"/>
    </location>
</feature>
<feature type="compositionally biased region" description="Polar residues" evidence="1">
    <location>
        <begin position="1362"/>
        <end position="1372"/>
    </location>
</feature>
<feature type="region of interest" description="Disordered" evidence="1">
    <location>
        <begin position="224"/>
        <end position="268"/>
    </location>
</feature>
<dbReference type="EMBL" id="VXIT01000010">
    <property type="protein sequence ID" value="KAA6409920.1"/>
    <property type="molecule type" value="Genomic_DNA"/>
</dbReference>
<dbReference type="SMART" id="SM00355">
    <property type="entry name" value="ZnF_C2H2"/>
    <property type="match status" value="3"/>
</dbReference>
<evidence type="ECO:0000313" key="3">
    <source>
        <dbReference type="EMBL" id="KAA6409920.1"/>
    </source>
</evidence>
<comment type="caution">
    <text evidence="3">The sequence shown here is derived from an EMBL/GenBank/DDBJ whole genome shotgun (WGS) entry which is preliminary data.</text>
</comment>
<feature type="region of interest" description="Disordered" evidence="1">
    <location>
        <begin position="1144"/>
        <end position="1178"/>
    </location>
</feature>
<protein>
    <recommendedName>
        <fullName evidence="2">C2H2-type domain-containing protein</fullName>
    </recommendedName>
</protein>
<proteinExistence type="predicted"/>
<evidence type="ECO:0000256" key="1">
    <source>
        <dbReference type="SAM" id="MobiDB-lite"/>
    </source>
</evidence>
<feature type="compositionally biased region" description="Acidic residues" evidence="1">
    <location>
        <begin position="478"/>
        <end position="494"/>
    </location>
</feature>
<accession>A0A5M8PLN0</accession>
<organism evidence="3 4">
    <name type="scientific">Lasallia pustulata</name>
    <dbReference type="NCBI Taxonomy" id="136370"/>
    <lineage>
        <taxon>Eukaryota</taxon>
        <taxon>Fungi</taxon>
        <taxon>Dikarya</taxon>
        <taxon>Ascomycota</taxon>
        <taxon>Pezizomycotina</taxon>
        <taxon>Lecanoromycetes</taxon>
        <taxon>OSLEUM clade</taxon>
        <taxon>Umbilicariomycetidae</taxon>
        <taxon>Umbilicariales</taxon>
        <taxon>Umbilicariaceae</taxon>
        <taxon>Lasallia</taxon>
    </lineage>
</organism>
<dbReference type="OrthoDB" id="5315052at2759"/>